<dbReference type="AlphaFoldDB" id="A0A0J7KCY4"/>
<accession>A0A0J7KCY4</accession>
<comment type="caution">
    <text evidence="2">The sequence shown here is derived from an EMBL/GenBank/DDBJ whole genome shotgun (WGS) entry which is preliminary data.</text>
</comment>
<dbReference type="EMBL" id="LBMM01009515">
    <property type="protein sequence ID" value="KMQ88069.1"/>
    <property type="molecule type" value="Genomic_DNA"/>
</dbReference>
<feature type="region of interest" description="Disordered" evidence="1">
    <location>
        <begin position="92"/>
        <end position="111"/>
    </location>
</feature>
<dbReference type="EMBL" id="LBMM01009527">
    <property type="protein sequence ID" value="KMQ88061.1"/>
    <property type="molecule type" value="Genomic_DNA"/>
</dbReference>
<dbReference type="Proteomes" id="UP000036403">
    <property type="component" value="Unassembled WGS sequence"/>
</dbReference>
<organism evidence="2 4">
    <name type="scientific">Lasius niger</name>
    <name type="common">Black garden ant</name>
    <dbReference type="NCBI Taxonomy" id="67767"/>
    <lineage>
        <taxon>Eukaryota</taxon>
        <taxon>Metazoa</taxon>
        <taxon>Ecdysozoa</taxon>
        <taxon>Arthropoda</taxon>
        <taxon>Hexapoda</taxon>
        <taxon>Insecta</taxon>
        <taxon>Pterygota</taxon>
        <taxon>Neoptera</taxon>
        <taxon>Endopterygota</taxon>
        <taxon>Hymenoptera</taxon>
        <taxon>Apocrita</taxon>
        <taxon>Aculeata</taxon>
        <taxon>Formicoidea</taxon>
        <taxon>Formicidae</taxon>
        <taxon>Formicinae</taxon>
        <taxon>Lasius</taxon>
        <taxon>Lasius</taxon>
    </lineage>
</organism>
<feature type="region of interest" description="Disordered" evidence="1">
    <location>
        <begin position="11"/>
        <end position="47"/>
    </location>
</feature>
<sequence length="111" mass="11751">MNWKIYYRHRGFGPSDRRTSSMVPGARVSSSSVGPTSPLTGGKSESATVMKEAEVNLKDSLGLTFVDCLSTLDMDTQIKEASNIEVAVASTPSRAQKISPDAVSISDGGAR</sequence>
<feature type="compositionally biased region" description="Polar residues" evidence="1">
    <location>
        <begin position="28"/>
        <end position="47"/>
    </location>
</feature>
<protein>
    <submittedName>
        <fullName evidence="2">Uncharacterized protein</fullName>
    </submittedName>
</protein>
<evidence type="ECO:0000313" key="4">
    <source>
        <dbReference type="Proteomes" id="UP000036403"/>
    </source>
</evidence>
<keyword evidence="4" id="KW-1185">Reference proteome</keyword>
<proteinExistence type="predicted"/>
<reference evidence="2 4" key="1">
    <citation type="submission" date="2015-04" db="EMBL/GenBank/DDBJ databases">
        <title>Lasius niger genome sequencing.</title>
        <authorList>
            <person name="Konorov E.A."/>
            <person name="Nikitin M.A."/>
            <person name="Kirill M.V."/>
            <person name="Chang P."/>
        </authorList>
    </citation>
    <scope>NUCLEOTIDE SEQUENCE [LARGE SCALE GENOMIC DNA]</scope>
    <source>
        <tissue evidence="2">Whole</tissue>
    </source>
</reference>
<dbReference type="PaxDb" id="67767-A0A0J7KCY4"/>
<evidence type="ECO:0000313" key="3">
    <source>
        <dbReference type="EMBL" id="KMQ88069.1"/>
    </source>
</evidence>
<name>A0A0J7KCY4_LASNI</name>
<evidence type="ECO:0000256" key="1">
    <source>
        <dbReference type="SAM" id="MobiDB-lite"/>
    </source>
</evidence>
<gene>
    <name evidence="3" type="ORF">RF55_12503</name>
    <name evidence="2" type="ORF">RF55_12512</name>
</gene>
<evidence type="ECO:0000313" key="2">
    <source>
        <dbReference type="EMBL" id="KMQ88061.1"/>
    </source>
</evidence>